<dbReference type="AlphaFoldDB" id="A0ABD6C541"/>
<reference evidence="3 4" key="1">
    <citation type="journal article" date="2019" name="Int. J. Syst. Evol. Microbiol.">
        <title>The Global Catalogue of Microorganisms (GCM) 10K type strain sequencing project: providing services to taxonomists for standard genome sequencing and annotation.</title>
        <authorList>
            <consortium name="The Broad Institute Genomics Platform"/>
            <consortium name="The Broad Institute Genome Sequencing Center for Infectious Disease"/>
            <person name="Wu L."/>
            <person name="Ma J."/>
        </authorList>
    </citation>
    <scope>NUCLEOTIDE SEQUENCE [LARGE SCALE GENOMIC DNA]</scope>
    <source>
        <strain evidence="3 4">CGMCC 1.12689</strain>
    </source>
</reference>
<keyword evidence="2" id="KW-0812">Transmembrane</keyword>
<feature type="transmembrane region" description="Helical" evidence="2">
    <location>
        <begin position="119"/>
        <end position="138"/>
    </location>
</feature>
<dbReference type="Pfam" id="PF20108">
    <property type="entry name" value="DUF6498"/>
    <property type="match status" value="1"/>
</dbReference>
<dbReference type="Proteomes" id="UP001597185">
    <property type="component" value="Unassembled WGS sequence"/>
</dbReference>
<feature type="compositionally biased region" description="Basic and acidic residues" evidence="1">
    <location>
        <begin position="280"/>
        <end position="294"/>
    </location>
</feature>
<feature type="transmembrane region" description="Helical" evidence="2">
    <location>
        <begin position="39"/>
        <end position="60"/>
    </location>
</feature>
<keyword evidence="2" id="KW-0472">Membrane</keyword>
<feature type="transmembrane region" description="Helical" evidence="2">
    <location>
        <begin position="195"/>
        <end position="219"/>
    </location>
</feature>
<feature type="transmembrane region" description="Helical" evidence="2">
    <location>
        <begin position="150"/>
        <end position="169"/>
    </location>
</feature>
<keyword evidence="4" id="KW-1185">Reference proteome</keyword>
<feature type="region of interest" description="Disordered" evidence="1">
    <location>
        <begin position="272"/>
        <end position="294"/>
    </location>
</feature>
<feature type="transmembrane region" description="Helical" evidence="2">
    <location>
        <begin position="239"/>
        <end position="257"/>
    </location>
</feature>
<gene>
    <name evidence="3" type="ORF">ACFR9T_15355</name>
</gene>
<sequence>MTALHSAAGDRGGLAVVLAANLLPVAGVVFLGWRAAQILVVYWIEVVVMVAAYSVAALFAERPIDLDDREFYIVGFSESSELDADRWSDDPEPVGIVSRVLPATLAAHVPPIYRRNVPVVVRSLGVAGFLAFGALVLAETVVTDPVAAAASPTVLAASLAVCVSQAAEIRREFAVTPRYEEWSAYMILEAAQRVVVFYLCIGMVAVPISFLGLVVVAGLFRSLAVDPAALGPLAPAEGLDPFALAYVVPFALAKAAADRSRRIAFDEATPSGLAGWFAPEDPRPEWQRERDPAR</sequence>
<protein>
    <submittedName>
        <fullName evidence="3">DUF6498-containing protein</fullName>
    </submittedName>
</protein>
<evidence type="ECO:0000313" key="4">
    <source>
        <dbReference type="Proteomes" id="UP001597185"/>
    </source>
</evidence>
<evidence type="ECO:0000313" key="3">
    <source>
        <dbReference type="EMBL" id="MFD1571937.1"/>
    </source>
</evidence>
<dbReference type="InterPro" id="IPR045466">
    <property type="entry name" value="DUF6498"/>
</dbReference>
<dbReference type="RefSeq" id="WP_256419204.1">
    <property type="nucleotide sequence ID" value="NZ_JANHDL010000013.1"/>
</dbReference>
<keyword evidence="2" id="KW-1133">Transmembrane helix</keyword>
<comment type="caution">
    <text evidence="3">The sequence shown here is derived from an EMBL/GenBank/DDBJ whole genome shotgun (WGS) entry which is preliminary data.</text>
</comment>
<accession>A0ABD6C541</accession>
<dbReference type="EMBL" id="JBHUDB010000018">
    <property type="protein sequence ID" value="MFD1571937.1"/>
    <property type="molecule type" value="Genomic_DNA"/>
</dbReference>
<evidence type="ECO:0000256" key="2">
    <source>
        <dbReference type="SAM" id="Phobius"/>
    </source>
</evidence>
<proteinExistence type="predicted"/>
<evidence type="ECO:0000256" key="1">
    <source>
        <dbReference type="SAM" id="MobiDB-lite"/>
    </source>
</evidence>
<name>A0ABD6C541_9EURY</name>
<organism evidence="3 4">
    <name type="scientific">Halorubrum laminariae</name>
    <dbReference type="NCBI Taxonomy" id="1433523"/>
    <lineage>
        <taxon>Archaea</taxon>
        <taxon>Methanobacteriati</taxon>
        <taxon>Methanobacteriota</taxon>
        <taxon>Stenosarchaea group</taxon>
        <taxon>Halobacteria</taxon>
        <taxon>Halobacteriales</taxon>
        <taxon>Haloferacaceae</taxon>
        <taxon>Halorubrum</taxon>
    </lineage>
</organism>
<feature type="transmembrane region" description="Helical" evidence="2">
    <location>
        <begin position="12"/>
        <end position="33"/>
    </location>
</feature>